<dbReference type="PANTHER" id="PTHR35748">
    <property type="entry name" value="OS05G0358400 PROTEIN"/>
    <property type="match status" value="1"/>
</dbReference>
<dbReference type="EMBL" id="BRXW01000540">
    <property type="protein sequence ID" value="GMH64136.1"/>
    <property type="molecule type" value="Genomic_DNA"/>
</dbReference>
<reference evidence="2" key="1">
    <citation type="journal article" date="2023" name="Commun. Biol.">
        <title>Genome analysis of Parmales, the sister group of diatoms, reveals the evolutionary specialization of diatoms from phago-mixotrophs to photoautotrophs.</title>
        <authorList>
            <person name="Ban H."/>
            <person name="Sato S."/>
            <person name="Yoshikawa S."/>
            <person name="Yamada K."/>
            <person name="Nakamura Y."/>
            <person name="Ichinomiya M."/>
            <person name="Sato N."/>
            <person name="Blanc-Mathieu R."/>
            <person name="Endo H."/>
            <person name="Kuwata A."/>
            <person name="Ogata H."/>
        </authorList>
    </citation>
    <scope>NUCLEOTIDE SEQUENCE [LARGE SCALE GENOMIC DNA]</scope>
    <source>
        <strain evidence="2">NIES 3700</strain>
    </source>
</reference>
<keyword evidence="2" id="KW-1185">Reference proteome</keyword>
<comment type="caution">
    <text evidence="1">The sequence shown here is derived from an EMBL/GenBank/DDBJ whole genome shotgun (WGS) entry which is preliminary data.</text>
</comment>
<evidence type="ECO:0000313" key="1">
    <source>
        <dbReference type="EMBL" id="GMH64136.1"/>
    </source>
</evidence>
<sequence length="209" mass="23945">MEHFQLARVKSYRRVFSHPAAVFFERSIAKPETLEISSLSAEPTSSPNSSFVVSTFSVPLHELPALLAREEEYNFVSVPFYPINSDGVDGDIVLGTGLMCTRSTDEEVLDNRGYREKYKNYLEPHFGSTSVWDEWSDDSGILPCPIYLRHCLLASRREDVCEEARESFLDETFLADRKTTLREYIENDDKGKLVMETRPPRELEGRYSG</sequence>
<dbReference type="PANTHER" id="PTHR35748:SF1">
    <property type="entry name" value="OS05G0358400 PROTEIN"/>
    <property type="match status" value="1"/>
</dbReference>
<proteinExistence type="predicted"/>
<organism evidence="1 2">
    <name type="scientific">Triparma laevis f. longispina</name>
    <dbReference type="NCBI Taxonomy" id="1714387"/>
    <lineage>
        <taxon>Eukaryota</taxon>
        <taxon>Sar</taxon>
        <taxon>Stramenopiles</taxon>
        <taxon>Ochrophyta</taxon>
        <taxon>Bolidophyceae</taxon>
        <taxon>Parmales</taxon>
        <taxon>Triparmaceae</taxon>
        <taxon>Triparma</taxon>
    </lineage>
</organism>
<name>A0A9W7A660_9STRA</name>
<dbReference type="Proteomes" id="UP001165122">
    <property type="component" value="Unassembled WGS sequence"/>
</dbReference>
<dbReference type="AlphaFoldDB" id="A0A9W7A660"/>
<accession>A0A9W7A660</accession>
<protein>
    <submittedName>
        <fullName evidence="1">Uncharacterized protein</fullName>
    </submittedName>
</protein>
<gene>
    <name evidence="1" type="ORF">TrLO_g317</name>
</gene>
<evidence type="ECO:0000313" key="2">
    <source>
        <dbReference type="Proteomes" id="UP001165122"/>
    </source>
</evidence>
<dbReference type="OrthoDB" id="565040at2759"/>